<keyword evidence="7" id="KW-0732">Signal</keyword>
<reference evidence="8 9" key="1">
    <citation type="submission" date="2021-03" db="EMBL/GenBank/DDBJ databases">
        <title>novel species in genus Cellulomonas.</title>
        <authorList>
            <person name="Zhang G."/>
        </authorList>
    </citation>
    <scope>NUCLEOTIDE SEQUENCE [LARGE SCALE GENOMIC DNA]</scope>
    <source>
        <strain evidence="9">zg-ZUI188</strain>
    </source>
</reference>
<comment type="subcellular location">
    <subcellularLocation>
        <location evidence="6">Cell membrane</location>
        <topology evidence="6">Multi-pass membrane protein</topology>
    </subcellularLocation>
    <subcellularLocation>
        <location evidence="1">Membrane</location>
    </subcellularLocation>
</comment>
<dbReference type="PANTHER" id="PTHR23427:SF2">
    <property type="entry name" value="SURFEIT LOCUS PROTEIN 1"/>
    <property type="match status" value="1"/>
</dbReference>
<name>A0ABS3SDQ3_9CELL</name>
<dbReference type="PROSITE" id="PS50895">
    <property type="entry name" value="SURF1"/>
    <property type="match status" value="1"/>
</dbReference>
<evidence type="ECO:0000313" key="9">
    <source>
        <dbReference type="Proteomes" id="UP000678317"/>
    </source>
</evidence>
<dbReference type="Proteomes" id="UP000678317">
    <property type="component" value="Unassembled WGS sequence"/>
</dbReference>
<organism evidence="8 9">
    <name type="scientific">Cellulomonas fengjieae</name>
    <dbReference type="NCBI Taxonomy" id="2819978"/>
    <lineage>
        <taxon>Bacteria</taxon>
        <taxon>Bacillati</taxon>
        <taxon>Actinomycetota</taxon>
        <taxon>Actinomycetes</taxon>
        <taxon>Micrococcales</taxon>
        <taxon>Cellulomonadaceae</taxon>
        <taxon>Cellulomonas</taxon>
    </lineage>
</organism>
<keyword evidence="9" id="KW-1185">Reference proteome</keyword>
<dbReference type="EMBL" id="JAGFBM010000001">
    <property type="protein sequence ID" value="MBO3083624.1"/>
    <property type="molecule type" value="Genomic_DNA"/>
</dbReference>
<proteinExistence type="inferred from homology"/>
<accession>A0ABS3SDQ3</accession>
<evidence type="ECO:0000256" key="5">
    <source>
        <dbReference type="ARBA" id="ARBA00023136"/>
    </source>
</evidence>
<protein>
    <recommendedName>
        <fullName evidence="6">SURF1-like protein</fullName>
    </recommendedName>
</protein>
<feature type="transmembrane region" description="Helical" evidence="6">
    <location>
        <begin position="200"/>
        <end position="218"/>
    </location>
</feature>
<dbReference type="Pfam" id="PF02104">
    <property type="entry name" value="SURF1"/>
    <property type="match status" value="1"/>
</dbReference>
<evidence type="ECO:0000256" key="4">
    <source>
        <dbReference type="ARBA" id="ARBA00022989"/>
    </source>
</evidence>
<evidence type="ECO:0000256" key="7">
    <source>
        <dbReference type="SAM" id="SignalP"/>
    </source>
</evidence>
<evidence type="ECO:0000256" key="2">
    <source>
        <dbReference type="ARBA" id="ARBA00007165"/>
    </source>
</evidence>
<keyword evidence="4 6" id="KW-1133">Transmembrane helix</keyword>
<keyword evidence="3 6" id="KW-0812">Transmembrane</keyword>
<evidence type="ECO:0000313" key="8">
    <source>
        <dbReference type="EMBL" id="MBO3083624.1"/>
    </source>
</evidence>
<dbReference type="CDD" id="cd06662">
    <property type="entry name" value="SURF1"/>
    <property type="match status" value="1"/>
</dbReference>
<evidence type="ECO:0000256" key="1">
    <source>
        <dbReference type="ARBA" id="ARBA00004370"/>
    </source>
</evidence>
<dbReference type="InterPro" id="IPR002994">
    <property type="entry name" value="Surf1/Shy1"/>
</dbReference>
<comment type="caution">
    <text evidence="8">The sequence shown here is derived from an EMBL/GenBank/DDBJ whole genome shotgun (WGS) entry which is preliminary data.</text>
</comment>
<evidence type="ECO:0000256" key="3">
    <source>
        <dbReference type="ARBA" id="ARBA00022692"/>
    </source>
</evidence>
<sequence length="242" mass="24866">MLLLLVVLLTAAALCARLGAWQLDRAQVHGAATAERHAAELAAAPAVPIDDVLEPQTTFVGDLVGRKVAVSGSYDATGQLLVTGRAHDGTTGLLVLTPLRTPDGAVLPVVRGWVATPADADAPPAGSVDVTGYLQASEQAGAGVRDGQTDAISSAELLNSWGGPIYTGYLVLSTPEPAPGGPALLDPPTKPGTGLNIQNLAYAAQWWIFGGFAVLLWLRMVRDEARGAGPEPEVAAEEQPAA</sequence>
<evidence type="ECO:0000256" key="6">
    <source>
        <dbReference type="RuleBase" id="RU363076"/>
    </source>
</evidence>
<dbReference type="PANTHER" id="PTHR23427">
    <property type="entry name" value="SURFEIT LOCUS PROTEIN"/>
    <property type="match status" value="1"/>
</dbReference>
<gene>
    <name evidence="8" type="ORF">J4035_03150</name>
</gene>
<keyword evidence="5 6" id="KW-0472">Membrane</keyword>
<feature type="chain" id="PRO_5046584934" description="SURF1-like protein" evidence="7">
    <location>
        <begin position="17"/>
        <end position="242"/>
    </location>
</feature>
<dbReference type="InterPro" id="IPR045214">
    <property type="entry name" value="Surf1/Surf4"/>
</dbReference>
<keyword evidence="6" id="KW-1003">Cell membrane</keyword>
<comment type="similarity">
    <text evidence="2 6">Belongs to the SURF1 family.</text>
</comment>
<comment type="caution">
    <text evidence="6">Lacks conserved residue(s) required for the propagation of feature annotation.</text>
</comment>
<feature type="signal peptide" evidence="7">
    <location>
        <begin position="1"/>
        <end position="16"/>
    </location>
</feature>